<evidence type="ECO:0000259" key="1">
    <source>
        <dbReference type="Pfam" id="PF02540"/>
    </source>
</evidence>
<dbReference type="Gene3D" id="3.40.50.620">
    <property type="entry name" value="HUPs"/>
    <property type="match status" value="1"/>
</dbReference>
<organism evidence="2 3">
    <name type="scientific">Mesobacillus boroniphilus JCM 21738</name>
    <dbReference type="NCBI Taxonomy" id="1294265"/>
    <lineage>
        <taxon>Bacteria</taxon>
        <taxon>Bacillati</taxon>
        <taxon>Bacillota</taxon>
        <taxon>Bacilli</taxon>
        <taxon>Bacillales</taxon>
        <taxon>Bacillaceae</taxon>
        <taxon>Mesobacillus</taxon>
    </lineage>
</organism>
<comment type="caution">
    <text evidence="2">The sequence shown here is derived from an EMBL/GenBank/DDBJ whole genome shotgun (WGS) entry which is preliminary data.</text>
</comment>
<evidence type="ECO:0000313" key="2">
    <source>
        <dbReference type="EMBL" id="GAE46959.1"/>
    </source>
</evidence>
<proteinExistence type="predicted"/>
<dbReference type="AlphaFoldDB" id="W4RTK3"/>
<dbReference type="EMBL" id="BAUW01000059">
    <property type="protein sequence ID" value="GAE46959.1"/>
    <property type="molecule type" value="Genomic_DNA"/>
</dbReference>
<dbReference type="InterPro" id="IPR014729">
    <property type="entry name" value="Rossmann-like_a/b/a_fold"/>
</dbReference>
<gene>
    <name evidence="2" type="ORF">JCM21738_3893</name>
</gene>
<keyword evidence="3" id="KW-1185">Reference proteome</keyword>
<name>W4RTK3_9BACI</name>
<dbReference type="Proteomes" id="UP000018949">
    <property type="component" value="Unassembled WGS sequence"/>
</dbReference>
<dbReference type="InterPro" id="IPR022310">
    <property type="entry name" value="NAD/GMP_synthase"/>
</dbReference>
<dbReference type="GO" id="GO:0009435">
    <property type="term" value="P:NAD+ biosynthetic process"/>
    <property type="evidence" value="ECO:0007669"/>
    <property type="project" value="UniProtKB-UniPathway"/>
</dbReference>
<dbReference type="UniPathway" id="UPA00253"/>
<dbReference type="eggNOG" id="COG0171">
    <property type="taxonomic scope" value="Bacteria"/>
</dbReference>
<feature type="domain" description="NAD/GMP synthase" evidence="1">
    <location>
        <begin position="2"/>
        <end position="69"/>
    </location>
</feature>
<reference evidence="2 3" key="1">
    <citation type="submission" date="2013-12" db="EMBL/GenBank/DDBJ databases">
        <title>NBRP : Genome information of microbial organism related human and environment.</title>
        <authorList>
            <person name="Hattori M."/>
            <person name="Oshima K."/>
            <person name="Inaba H."/>
            <person name="Suda W."/>
            <person name="Sakamoto M."/>
            <person name="Iino T."/>
            <person name="Kitahara M."/>
            <person name="Oshida Y."/>
            <person name="Iida T."/>
            <person name="Kudo T."/>
            <person name="Itoh T."/>
            <person name="Ahmed I."/>
            <person name="Ohkuma M."/>
        </authorList>
    </citation>
    <scope>NUCLEOTIDE SEQUENCE [LARGE SCALE GENOMIC DNA]</scope>
    <source>
        <strain evidence="2 3">JCM 21738</strain>
    </source>
</reference>
<protein>
    <submittedName>
        <fullName evidence="2">NAD synthetase</fullName>
    </submittedName>
</protein>
<sequence length="71" mass="8046">MQKDEEDAQKALKFIQPDKTITFNIQPAVDTFNTQFEDAIGDKMTDFNKGNAKARMRMITQYAIAGQEACL</sequence>
<dbReference type="Pfam" id="PF02540">
    <property type="entry name" value="NAD_synthase"/>
    <property type="match status" value="1"/>
</dbReference>
<evidence type="ECO:0000313" key="3">
    <source>
        <dbReference type="Proteomes" id="UP000018949"/>
    </source>
</evidence>
<accession>W4RTK3</accession>
<dbReference type="SUPFAM" id="SSF52402">
    <property type="entry name" value="Adenine nucleotide alpha hydrolases-like"/>
    <property type="match status" value="1"/>
</dbReference>